<feature type="transmembrane region" description="Helical" evidence="1">
    <location>
        <begin position="78"/>
        <end position="96"/>
    </location>
</feature>
<proteinExistence type="predicted"/>
<organism evidence="2 3">
    <name type="scientific">Methylorubrum populi</name>
    <dbReference type="NCBI Taxonomy" id="223967"/>
    <lineage>
        <taxon>Bacteria</taxon>
        <taxon>Pseudomonadati</taxon>
        <taxon>Pseudomonadota</taxon>
        <taxon>Alphaproteobacteria</taxon>
        <taxon>Hyphomicrobiales</taxon>
        <taxon>Methylobacteriaceae</taxon>
        <taxon>Methylorubrum</taxon>
    </lineage>
</organism>
<keyword evidence="1" id="KW-0812">Transmembrane</keyword>
<gene>
    <name evidence="2" type="ORF">K8W01_11330</name>
</gene>
<name>A0A921E2S1_9HYPH</name>
<keyword evidence="1" id="KW-1133">Transmembrane helix</keyword>
<keyword evidence="1" id="KW-0472">Membrane</keyword>
<feature type="transmembrane region" description="Helical" evidence="1">
    <location>
        <begin position="102"/>
        <end position="121"/>
    </location>
</feature>
<evidence type="ECO:0000313" key="3">
    <source>
        <dbReference type="Proteomes" id="UP000742631"/>
    </source>
</evidence>
<feature type="transmembrane region" description="Helical" evidence="1">
    <location>
        <begin position="48"/>
        <end position="66"/>
    </location>
</feature>
<feature type="transmembrane region" description="Helical" evidence="1">
    <location>
        <begin position="7"/>
        <end position="28"/>
    </location>
</feature>
<reference evidence="2" key="2">
    <citation type="submission" date="2021-09" db="EMBL/GenBank/DDBJ databases">
        <authorList>
            <person name="Gilroy R."/>
        </authorList>
    </citation>
    <scope>NUCLEOTIDE SEQUENCE</scope>
    <source>
        <strain evidence="2">316</strain>
    </source>
</reference>
<accession>A0A921E2S1</accession>
<dbReference type="Proteomes" id="UP000742631">
    <property type="component" value="Unassembled WGS sequence"/>
</dbReference>
<reference evidence="2" key="1">
    <citation type="journal article" date="2021" name="PeerJ">
        <title>Extensive microbial diversity within the chicken gut microbiome revealed by metagenomics and culture.</title>
        <authorList>
            <person name="Gilroy R."/>
            <person name="Ravi A."/>
            <person name="Getino M."/>
            <person name="Pursley I."/>
            <person name="Horton D.L."/>
            <person name="Alikhan N.F."/>
            <person name="Baker D."/>
            <person name="Gharbi K."/>
            <person name="Hall N."/>
            <person name="Watson M."/>
            <person name="Adriaenssens E.M."/>
            <person name="Foster-Nyarko E."/>
            <person name="Jarju S."/>
            <person name="Secka A."/>
            <person name="Antonio M."/>
            <person name="Oren A."/>
            <person name="Chaudhuri R.R."/>
            <person name="La Ragione R."/>
            <person name="Hildebrand F."/>
            <person name="Pallen M.J."/>
        </authorList>
    </citation>
    <scope>NUCLEOTIDE SEQUENCE</scope>
    <source>
        <strain evidence="2">316</strain>
    </source>
</reference>
<dbReference type="AlphaFoldDB" id="A0A921E2S1"/>
<dbReference type="InterPro" id="IPR025597">
    <property type="entry name" value="DUF4345"/>
</dbReference>
<dbReference type="EMBL" id="DYYG01000035">
    <property type="protein sequence ID" value="HJE24240.1"/>
    <property type="molecule type" value="Genomic_DNA"/>
</dbReference>
<evidence type="ECO:0000313" key="2">
    <source>
        <dbReference type="EMBL" id="HJE24240.1"/>
    </source>
</evidence>
<protein>
    <submittedName>
        <fullName evidence="2">DUF4345 domain-containing protein</fullName>
    </submittedName>
</protein>
<sequence length="148" mass="15683">MERERRILQRIVAVAAILPVLAGLYGVLFGIDGLGGGTPVNVSADSHFRYLSGLLTGIGILFLTCVPGFETKTTLFRFLTLVVVLGGLARLLGLYLTGVPSLTMLAALAVELGVAPLLCLWQTRVSGLARDTTKDAAKDAAIDARTER</sequence>
<dbReference type="Pfam" id="PF14248">
    <property type="entry name" value="DUF4345"/>
    <property type="match status" value="1"/>
</dbReference>
<comment type="caution">
    <text evidence="2">The sequence shown here is derived from an EMBL/GenBank/DDBJ whole genome shotgun (WGS) entry which is preliminary data.</text>
</comment>
<evidence type="ECO:0000256" key="1">
    <source>
        <dbReference type="SAM" id="Phobius"/>
    </source>
</evidence>